<protein>
    <recommendedName>
        <fullName evidence="3">DNA-directed DNA polymerase</fullName>
        <ecNumber evidence="3">2.7.7.7</ecNumber>
    </recommendedName>
</protein>
<accession>A0A915KY41</accession>
<evidence type="ECO:0000256" key="1">
    <source>
        <dbReference type="ARBA" id="ARBA00004123"/>
    </source>
</evidence>
<dbReference type="GO" id="GO:0006273">
    <property type="term" value="P:lagging strand elongation"/>
    <property type="evidence" value="ECO:0007669"/>
    <property type="project" value="TreeGrafter"/>
</dbReference>
<dbReference type="AlphaFoldDB" id="A0A915KY41"/>
<organism evidence="15 16">
    <name type="scientific">Romanomermis culicivorax</name>
    <name type="common">Nematode worm</name>
    <dbReference type="NCBI Taxonomy" id="13658"/>
    <lineage>
        <taxon>Eukaryota</taxon>
        <taxon>Metazoa</taxon>
        <taxon>Ecdysozoa</taxon>
        <taxon>Nematoda</taxon>
        <taxon>Enoplea</taxon>
        <taxon>Dorylaimia</taxon>
        <taxon>Mermithida</taxon>
        <taxon>Mermithoidea</taxon>
        <taxon>Mermithidae</taxon>
        <taxon>Romanomermis</taxon>
    </lineage>
</organism>
<evidence type="ECO:0000256" key="11">
    <source>
        <dbReference type="ARBA" id="ARBA00023125"/>
    </source>
</evidence>
<evidence type="ECO:0000256" key="6">
    <source>
        <dbReference type="ARBA" id="ARBA00022705"/>
    </source>
</evidence>
<keyword evidence="8" id="KW-0863">Zinc-finger</keyword>
<dbReference type="SUPFAM" id="SSF56672">
    <property type="entry name" value="DNA/RNA polymerases"/>
    <property type="match status" value="1"/>
</dbReference>
<dbReference type="InterPro" id="IPR017964">
    <property type="entry name" value="DNA-dir_DNA_pol_B_CS"/>
</dbReference>
<dbReference type="Pfam" id="PF00136">
    <property type="entry name" value="DNA_pol_B"/>
    <property type="match status" value="1"/>
</dbReference>
<dbReference type="GO" id="GO:0006272">
    <property type="term" value="P:leading strand elongation"/>
    <property type="evidence" value="ECO:0007669"/>
    <property type="project" value="TreeGrafter"/>
</dbReference>
<dbReference type="Proteomes" id="UP000887565">
    <property type="component" value="Unplaced"/>
</dbReference>
<keyword evidence="4" id="KW-0808">Transferase</keyword>
<dbReference type="Gene3D" id="3.90.1600.10">
    <property type="entry name" value="Palm domain of DNA polymerase"/>
    <property type="match status" value="1"/>
</dbReference>
<evidence type="ECO:0000256" key="8">
    <source>
        <dbReference type="ARBA" id="ARBA00022771"/>
    </source>
</evidence>
<evidence type="ECO:0000256" key="4">
    <source>
        <dbReference type="ARBA" id="ARBA00022679"/>
    </source>
</evidence>
<dbReference type="GO" id="GO:0005658">
    <property type="term" value="C:alpha DNA polymerase:primase complex"/>
    <property type="evidence" value="ECO:0007669"/>
    <property type="project" value="TreeGrafter"/>
</dbReference>
<evidence type="ECO:0000256" key="12">
    <source>
        <dbReference type="ARBA" id="ARBA00023242"/>
    </source>
</evidence>
<dbReference type="GO" id="GO:0003887">
    <property type="term" value="F:DNA-directed DNA polymerase activity"/>
    <property type="evidence" value="ECO:0007669"/>
    <property type="project" value="UniProtKB-KW"/>
</dbReference>
<dbReference type="InterPro" id="IPR015088">
    <property type="entry name" value="Znf_DNA-dir_DNA_pol_B_alpha"/>
</dbReference>
<dbReference type="PROSITE" id="PS00116">
    <property type="entry name" value="DNA_POLYMERASE_B"/>
    <property type="match status" value="1"/>
</dbReference>
<evidence type="ECO:0000256" key="9">
    <source>
        <dbReference type="ARBA" id="ARBA00022833"/>
    </source>
</evidence>
<dbReference type="InterPro" id="IPR043502">
    <property type="entry name" value="DNA/RNA_pol_sf"/>
</dbReference>
<feature type="domain" description="DNA-directed DNA polymerase family B multifunctional" evidence="13">
    <location>
        <begin position="3"/>
        <end position="233"/>
    </location>
</feature>
<dbReference type="GO" id="GO:0008270">
    <property type="term" value="F:zinc ion binding"/>
    <property type="evidence" value="ECO:0007669"/>
    <property type="project" value="UniProtKB-KW"/>
</dbReference>
<dbReference type="InterPro" id="IPR006134">
    <property type="entry name" value="DNA-dir_DNA_pol_B_multi_dom"/>
</dbReference>
<sequence>MGLDVIYGDTDSIMINTNRFDLDEVYTLAKKVKNEVNKKYSTLELDIDGVFRKLLLLKKKKYAGLLIERNTQQKVVYTKQIKGLDIIRRDWSIISIESGEYVLNEILSERGLDEILDNIHQFLSNLGQEIRNGNVPREKYVIKKQLAKAPKDYGDKISQPHVTVALRLNEKGRKFKQGDVISYVICQDGTNNSAVQRAYDLSEMEENSKLIIDSHYYLSQQIHPVVSRLCEVIDGTDAVRIAECLGMGISDSAYEYDWSTLFNPKDCDSYCSPFDFQCTNPECNTINEIDSIFRGKASSIEFSLGKCKNENCAVKPLDFTFLLANRLRLLIFRLIEKYYANWMICDDITCNYRTRKISFKIDKGQIICPSCKRNILKQEINEKMLFDQLTYFQRIFDIDTALSQISAEELATLQPKLKDINDTCNQLHNVVREFLELNNYSQVDLGKLFSGQFSAILGWKYNPKPKHFGRNTDERGS</sequence>
<reference evidence="16" key="1">
    <citation type="submission" date="2022-11" db="UniProtKB">
        <authorList>
            <consortium name="WormBaseParasite"/>
        </authorList>
    </citation>
    <scope>IDENTIFICATION</scope>
</reference>
<evidence type="ECO:0000256" key="7">
    <source>
        <dbReference type="ARBA" id="ARBA00022723"/>
    </source>
</evidence>
<dbReference type="Gene3D" id="1.10.3200.20">
    <property type="entry name" value="DNA Polymerase alpha, zinc finger"/>
    <property type="match status" value="1"/>
</dbReference>
<dbReference type="Pfam" id="PF08996">
    <property type="entry name" value="zf-DNA_Pol"/>
    <property type="match status" value="1"/>
</dbReference>
<name>A0A915KY41_ROMCU</name>
<dbReference type="GO" id="GO:0000166">
    <property type="term" value="F:nucleotide binding"/>
    <property type="evidence" value="ECO:0007669"/>
    <property type="project" value="InterPro"/>
</dbReference>
<dbReference type="GO" id="GO:0003682">
    <property type="term" value="F:chromatin binding"/>
    <property type="evidence" value="ECO:0007669"/>
    <property type="project" value="TreeGrafter"/>
</dbReference>
<comment type="subcellular location">
    <subcellularLocation>
        <location evidence="1">Nucleus</location>
    </subcellularLocation>
</comment>
<dbReference type="InterPro" id="IPR042087">
    <property type="entry name" value="DNA_pol_B_thumb"/>
</dbReference>
<evidence type="ECO:0000256" key="5">
    <source>
        <dbReference type="ARBA" id="ARBA00022695"/>
    </source>
</evidence>
<evidence type="ECO:0000256" key="3">
    <source>
        <dbReference type="ARBA" id="ARBA00012417"/>
    </source>
</evidence>
<evidence type="ECO:0000313" key="16">
    <source>
        <dbReference type="WBParaSite" id="nRc.2.0.1.t43736-RA"/>
    </source>
</evidence>
<dbReference type="OMA" id="CEAFNDD"/>
<dbReference type="GO" id="GO:1902975">
    <property type="term" value="P:mitotic DNA replication initiation"/>
    <property type="evidence" value="ECO:0007669"/>
    <property type="project" value="TreeGrafter"/>
</dbReference>
<dbReference type="InterPro" id="IPR023211">
    <property type="entry name" value="DNA_pol_palm_dom_sf"/>
</dbReference>
<dbReference type="PANTHER" id="PTHR45861:SF1">
    <property type="entry name" value="DNA POLYMERASE ALPHA CATALYTIC SUBUNIT"/>
    <property type="match status" value="1"/>
</dbReference>
<evidence type="ECO:0000256" key="10">
    <source>
        <dbReference type="ARBA" id="ARBA00022932"/>
    </source>
</evidence>
<dbReference type="PANTHER" id="PTHR45861">
    <property type="entry name" value="DNA POLYMERASE ALPHA CATALYTIC SUBUNIT"/>
    <property type="match status" value="1"/>
</dbReference>
<keyword evidence="12" id="KW-0539">Nucleus</keyword>
<keyword evidence="9" id="KW-0862">Zinc</keyword>
<dbReference type="EC" id="2.7.7.7" evidence="3"/>
<evidence type="ECO:0000256" key="2">
    <source>
        <dbReference type="ARBA" id="ARBA00005755"/>
    </source>
</evidence>
<keyword evidence="15" id="KW-1185">Reference proteome</keyword>
<proteinExistence type="inferred from homology"/>
<evidence type="ECO:0000259" key="13">
    <source>
        <dbReference type="Pfam" id="PF00136"/>
    </source>
</evidence>
<keyword evidence="5" id="KW-0548">Nucleotidyltransferase</keyword>
<keyword evidence="6" id="KW-0235">DNA replication</keyword>
<keyword evidence="7" id="KW-0479">Metal-binding</keyword>
<evidence type="ECO:0000259" key="14">
    <source>
        <dbReference type="Pfam" id="PF08996"/>
    </source>
</evidence>
<feature type="domain" description="Zinc finger DNA-directed DNA polymerase family B alpha" evidence="14">
    <location>
        <begin position="271"/>
        <end position="449"/>
    </location>
</feature>
<dbReference type="Gene3D" id="1.10.132.60">
    <property type="entry name" value="DNA polymerase family B, C-terminal domain"/>
    <property type="match status" value="1"/>
</dbReference>
<dbReference type="FunFam" id="1.10.132.60:FF:000004">
    <property type="entry name" value="DNA polymerase"/>
    <property type="match status" value="1"/>
</dbReference>
<dbReference type="WBParaSite" id="nRc.2.0.1.t43736-RA">
    <property type="protein sequence ID" value="nRc.2.0.1.t43736-RA"/>
    <property type="gene ID" value="nRc.2.0.1.g43736"/>
</dbReference>
<keyword evidence="10" id="KW-0239">DNA-directed DNA polymerase</keyword>
<evidence type="ECO:0000313" key="15">
    <source>
        <dbReference type="Proteomes" id="UP000887565"/>
    </source>
</evidence>
<keyword evidence="11" id="KW-0238">DNA-binding</keyword>
<dbReference type="InterPro" id="IPR038256">
    <property type="entry name" value="Pol_alpha_znc_sf"/>
</dbReference>
<dbReference type="GO" id="GO:0003688">
    <property type="term" value="F:DNA replication origin binding"/>
    <property type="evidence" value="ECO:0007669"/>
    <property type="project" value="TreeGrafter"/>
</dbReference>
<dbReference type="GO" id="GO:0003697">
    <property type="term" value="F:single-stranded DNA binding"/>
    <property type="evidence" value="ECO:0007669"/>
    <property type="project" value="TreeGrafter"/>
</dbReference>
<dbReference type="SUPFAM" id="SSF90234">
    <property type="entry name" value="Zinc finger domain of DNA polymerase-alpha"/>
    <property type="match status" value="1"/>
</dbReference>
<comment type="similarity">
    <text evidence="2">Belongs to the DNA polymerase type-B family.</text>
</comment>
<dbReference type="NCBIfam" id="TIGR00592">
    <property type="entry name" value="pol2"/>
    <property type="match status" value="1"/>
</dbReference>